<comment type="caution">
    <text evidence="1">The sequence shown here is derived from an EMBL/GenBank/DDBJ whole genome shotgun (WGS) entry which is preliminary data.</text>
</comment>
<protein>
    <submittedName>
        <fullName evidence="1">Nucleotidyltransferase family protein</fullName>
    </submittedName>
</protein>
<gene>
    <name evidence="1" type="ORF">PQU94_00600</name>
</gene>
<dbReference type="InterPro" id="IPR039498">
    <property type="entry name" value="NTP_transf_5"/>
</dbReference>
<dbReference type="Proteomes" id="UP001216595">
    <property type="component" value="Unassembled WGS sequence"/>
</dbReference>
<name>A0ABT5I9J2_9CAUL</name>
<sequence>MSIRGFQRVFQGCVGEGELAEITGDVTKSDLHAAAQLARRNKLFSVFFRTAARSAQNLEEFEDLAKADAKRAFEYNSSHIVSISRLSKILDQAELPYFFYKGPLSQKRLHNSFFMRASADIDVLVAPNAYALASRLLRDNGLKLPVALDRFWWWGVLGEQHFLLPEGVGSLDLHRKLQQPGAPAPKYPGRFLSCREKMSLGQGAVWVPSLIHSSLISAMNLVKGVQHKEPSGAHGYDLLQAMQLLETQGRLALWQEATLQGLESTLAFALIASNSAFGLAPDKVLVKRFPVFAAMDVGRLLLEPDHPEMSGVKRRTVLSALCGKKPSYFWESSYWLTSEFLRRLKI</sequence>
<evidence type="ECO:0000313" key="1">
    <source>
        <dbReference type="EMBL" id="MDC7692774.1"/>
    </source>
</evidence>
<dbReference type="Pfam" id="PF14907">
    <property type="entry name" value="NTP_transf_5"/>
    <property type="match status" value="1"/>
</dbReference>
<dbReference type="EMBL" id="JAQQKW010000001">
    <property type="protein sequence ID" value="MDC7692774.1"/>
    <property type="molecule type" value="Genomic_DNA"/>
</dbReference>
<accession>A0ABT5I9J2</accession>
<organism evidence="1 2">
    <name type="scientific">Asticcacaulis currens</name>
    <dbReference type="NCBI Taxonomy" id="2984210"/>
    <lineage>
        <taxon>Bacteria</taxon>
        <taxon>Pseudomonadati</taxon>
        <taxon>Pseudomonadota</taxon>
        <taxon>Alphaproteobacteria</taxon>
        <taxon>Caulobacterales</taxon>
        <taxon>Caulobacteraceae</taxon>
        <taxon>Asticcacaulis</taxon>
    </lineage>
</organism>
<reference evidence="1 2" key="1">
    <citation type="submission" date="2023-01" db="EMBL/GenBank/DDBJ databases">
        <title>Novel species of the genus Asticcacaulis isolated from rivers.</title>
        <authorList>
            <person name="Lu H."/>
        </authorList>
    </citation>
    <scope>NUCLEOTIDE SEQUENCE [LARGE SCALE GENOMIC DNA]</scope>
    <source>
        <strain evidence="1 2">DXS10W</strain>
    </source>
</reference>
<evidence type="ECO:0000313" key="2">
    <source>
        <dbReference type="Proteomes" id="UP001216595"/>
    </source>
</evidence>
<dbReference type="RefSeq" id="WP_272739551.1">
    <property type="nucleotide sequence ID" value="NZ_JAQQKW010000001.1"/>
</dbReference>
<proteinExistence type="predicted"/>
<keyword evidence="2" id="KW-1185">Reference proteome</keyword>